<evidence type="ECO:0000256" key="1">
    <source>
        <dbReference type="SAM" id="MobiDB-lite"/>
    </source>
</evidence>
<evidence type="ECO:0000313" key="4">
    <source>
        <dbReference type="Proteomes" id="UP001236239"/>
    </source>
</evidence>
<feature type="compositionally biased region" description="Basic and acidic residues" evidence="1">
    <location>
        <begin position="203"/>
        <end position="213"/>
    </location>
</feature>
<feature type="region of interest" description="Disordered" evidence="1">
    <location>
        <begin position="193"/>
        <end position="213"/>
    </location>
</feature>
<accession>A0AAJ6N823</accession>
<organism evidence="3 4">
    <name type="scientific">Phocoenobacter skyensis</name>
    <dbReference type="NCBI Taxonomy" id="97481"/>
    <lineage>
        <taxon>Bacteria</taxon>
        <taxon>Pseudomonadati</taxon>
        <taxon>Pseudomonadota</taxon>
        <taxon>Gammaproteobacteria</taxon>
        <taxon>Pasteurellales</taxon>
        <taxon>Pasteurellaceae</taxon>
        <taxon>Phocoenobacter</taxon>
    </lineage>
</organism>
<protein>
    <submittedName>
        <fullName evidence="3">Uncharacterized protein</fullName>
    </submittedName>
</protein>
<feature type="compositionally biased region" description="Polar residues" evidence="1">
    <location>
        <begin position="193"/>
        <end position="202"/>
    </location>
</feature>
<reference evidence="3" key="1">
    <citation type="journal article" date="2023" name="Front. Microbiol.">
        <title>Phylogeography and host specificity of Pasteurellaceae pathogenic to sea-farmed fish in the north-east Atlantic.</title>
        <authorList>
            <person name="Gulla S."/>
            <person name="Colquhoun D.J."/>
            <person name="Olsen A.B."/>
            <person name="Spilsberg B."/>
            <person name="Lagesen K."/>
            <person name="Aakesson C.P."/>
            <person name="Strom S."/>
            <person name="Manji F."/>
            <person name="Birkbeck T.H."/>
            <person name="Nilsen H.K."/>
        </authorList>
    </citation>
    <scope>NUCLEOTIDE SEQUENCE</scope>
    <source>
        <strain evidence="3">TW16_20</strain>
    </source>
</reference>
<dbReference type="AlphaFoldDB" id="A0AAJ6N823"/>
<dbReference type="EMBL" id="JASAYQ010000001">
    <property type="protein sequence ID" value="MDP8171920.1"/>
    <property type="molecule type" value="Genomic_DNA"/>
</dbReference>
<name>A0AAJ6N823_9PAST</name>
<evidence type="ECO:0000313" key="3">
    <source>
        <dbReference type="EMBL" id="MDP8171920.1"/>
    </source>
</evidence>
<proteinExistence type="predicted"/>
<evidence type="ECO:0000256" key="2">
    <source>
        <dbReference type="SAM" id="SignalP"/>
    </source>
</evidence>
<keyword evidence="2" id="KW-0732">Signal</keyword>
<comment type="caution">
    <text evidence="3">The sequence shown here is derived from an EMBL/GenBank/DDBJ whole genome shotgun (WGS) entry which is preliminary data.</text>
</comment>
<feature type="signal peptide" evidence="2">
    <location>
        <begin position="1"/>
        <end position="20"/>
    </location>
</feature>
<feature type="chain" id="PRO_5042539166" evidence="2">
    <location>
        <begin position="21"/>
        <end position="213"/>
    </location>
</feature>
<dbReference type="RefSeq" id="WP_306373579.1">
    <property type="nucleotide sequence ID" value="NZ_JASAYK010000001.1"/>
</dbReference>
<gene>
    <name evidence="3" type="ORF">QJU93_00900</name>
</gene>
<dbReference type="Proteomes" id="UP001236239">
    <property type="component" value="Unassembled WGS sequence"/>
</dbReference>
<sequence>MKYLLLPLIIVPLFTSTAVAENNCYKAILGKMVLPLCDSFSETTRKLLKKGFDLKIQKDSYGSYGDSSFANFENDTINIHIAAFKEKIYAMEIYKKYYIKPNYTRILKQLIARNHSQKPLLHSNYVRASFYHWKEWCWGECTYNQGYHYAYGDKPLNYKQDSSHYMAFKYLHTPSDGLYEIHIELRNQKTANASKKAYQQYNKSEEEKTRNEF</sequence>